<organism evidence="2 3">
    <name type="scientific">Mixia osmundae (strain CBS 9802 / IAM 14324 / JCM 22182 / KY 12970)</name>
    <dbReference type="NCBI Taxonomy" id="764103"/>
    <lineage>
        <taxon>Eukaryota</taxon>
        <taxon>Fungi</taxon>
        <taxon>Dikarya</taxon>
        <taxon>Basidiomycota</taxon>
        <taxon>Pucciniomycotina</taxon>
        <taxon>Mixiomycetes</taxon>
        <taxon>Mixiales</taxon>
        <taxon>Mixiaceae</taxon>
        <taxon>Mixia</taxon>
    </lineage>
</organism>
<dbReference type="EMBL" id="BABT02000129">
    <property type="protein sequence ID" value="GAA97581.1"/>
    <property type="molecule type" value="Genomic_DNA"/>
</dbReference>
<proteinExistence type="predicted"/>
<dbReference type="InParanoid" id="G7E421"/>
<reference evidence="2 3" key="2">
    <citation type="journal article" date="2012" name="Open Biol.">
        <title>Characteristics of nucleosomes and linker DNA regions on the genome of the basidiomycete Mixia osmundae revealed by mono- and dinucleosome mapping.</title>
        <authorList>
            <person name="Nishida H."/>
            <person name="Kondo S."/>
            <person name="Matsumoto T."/>
            <person name="Suzuki Y."/>
            <person name="Yoshikawa H."/>
            <person name="Taylor T.D."/>
            <person name="Sugiyama J."/>
        </authorList>
    </citation>
    <scope>NUCLEOTIDE SEQUENCE [LARGE SCALE GENOMIC DNA]</scope>
    <source>
        <strain evidence="3">CBS 9802 / IAM 14324 / JCM 22182 / KY 12970</strain>
    </source>
</reference>
<evidence type="ECO:0000256" key="1">
    <source>
        <dbReference type="SAM" id="SignalP"/>
    </source>
</evidence>
<sequence>MRLSLANFVLLFALLTMAVASPIEPLDPDLANRESGHSERSVLAKRDADITLSIIYGSAIGENLILTVPLIWNPHGFYDGAGDFGSGKATFSGHGVMGGHAFSEFTFSNPYIGYTVTVLFFHTGSGSIIRCATVLGTIQGIKVTESTLHTCTVNGKNVMP</sequence>
<dbReference type="HOGENOM" id="CLU_1652582_0_0_1"/>
<dbReference type="Proteomes" id="UP000009131">
    <property type="component" value="Unassembled WGS sequence"/>
</dbReference>
<dbReference type="RefSeq" id="XP_014568237.1">
    <property type="nucleotide sequence ID" value="XM_014712751.1"/>
</dbReference>
<name>G7E421_MIXOS</name>
<evidence type="ECO:0000313" key="2">
    <source>
        <dbReference type="EMBL" id="GAA97581.1"/>
    </source>
</evidence>
<reference evidence="2 3" key="1">
    <citation type="journal article" date="2011" name="J. Gen. Appl. Microbiol.">
        <title>Draft genome sequencing of the enigmatic basidiomycete Mixia osmundae.</title>
        <authorList>
            <person name="Nishida H."/>
            <person name="Nagatsuka Y."/>
            <person name="Sugiyama J."/>
        </authorList>
    </citation>
    <scope>NUCLEOTIDE SEQUENCE [LARGE SCALE GENOMIC DNA]</scope>
    <source>
        <strain evidence="3">CBS 9802 / IAM 14324 / JCM 22182 / KY 12970</strain>
    </source>
</reference>
<accession>G7E421</accession>
<keyword evidence="1" id="KW-0732">Signal</keyword>
<gene>
    <name evidence="2" type="primary">Mo04259</name>
    <name evidence="2" type="ORF">E5Q_04259</name>
</gene>
<comment type="caution">
    <text evidence="2">The sequence shown here is derived from an EMBL/GenBank/DDBJ whole genome shotgun (WGS) entry which is preliminary data.</text>
</comment>
<feature type="chain" id="PRO_5009955723" evidence="1">
    <location>
        <begin position="21"/>
        <end position="160"/>
    </location>
</feature>
<protein>
    <submittedName>
        <fullName evidence="2">Uncharacterized protein</fullName>
    </submittedName>
</protein>
<feature type="signal peptide" evidence="1">
    <location>
        <begin position="1"/>
        <end position="20"/>
    </location>
</feature>
<dbReference type="AlphaFoldDB" id="G7E421"/>
<keyword evidence="3" id="KW-1185">Reference proteome</keyword>
<evidence type="ECO:0000313" key="3">
    <source>
        <dbReference type="Proteomes" id="UP000009131"/>
    </source>
</evidence>